<feature type="compositionally biased region" description="Basic residues" evidence="1">
    <location>
        <begin position="78"/>
        <end position="87"/>
    </location>
</feature>
<gene>
    <name evidence="2" type="ORF">WJX75_003927</name>
</gene>
<reference evidence="2 3" key="1">
    <citation type="journal article" date="2024" name="Nat. Commun.">
        <title>Phylogenomics reveals the evolutionary origins of lichenization in chlorophyte algae.</title>
        <authorList>
            <person name="Puginier C."/>
            <person name="Libourel C."/>
            <person name="Otte J."/>
            <person name="Skaloud P."/>
            <person name="Haon M."/>
            <person name="Grisel S."/>
            <person name="Petersen M."/>
            <person name="Berrin J.G."/>
            <person name="Delaux P.M."/>
            <person name="Dal Grande F."/>
            <person name="Keller J."/>
        </authorList>
    </citation>
    <scope>NUCLEOTIDE SEQUENCE [LARGE SCALE GENOMIC DNA]</scope>
    <source>
        <strain evidence="2 3">SAG 216-7</strain>
    </source>
</reference>
<evidence type="ECO:0000313" key="3">
    <source>
        <dbReference type="Proteomes" id="UP001491310"/>
    </source>
</evidence>
<dbReference type="EMBL" id="JALJOT010000008">
    <property type="protein sequence ID" value="KAK9908185.1"/>
    <property type="molecule type" value="Genomic_DNA"/>
</dbReference>
<feature type="region of interest" description="Disordered" evidence="1">
    <location>
        <begin position="64"/>
        <end position="100"/>
    </location>
</feature>
<accession>A0ABR2YN32</accession>
<evidence type="ECO:0000313" key="2">
    <source>
        <dbReference type="EMBL" id="KAK9908185.1"/>
    </source>
</evidence>
<proteinExistence type="predicted"/>
<evidence type="ECO:0000256" key="1">
    <source>
        <dbReference type="SAM" id="MobiDB-lite"/>
    </source>
</evidence>
<dbReference type="Proteomes" id="UP001491310">
    <property type="component" value="Unassembled WGS sequence"/>
</dbReference>
<organism evidence="2 3">
    <name type="scientific">Coccomyxa subellipsoidea</name>
    <dbReference type="NCBI Taxonomy" id="248742"/>
    <lineage>
        <taxon>Eukaryota</taxon>
        <taxon>Viridiplantae</taxon>
        <taxon>Chlorophyta</taxon>
        <taxon>core chlorophytes</taxon>
        <taxon>Trebouxiophyceae</taxon>
        <taxon>Trebouxiophyceae incertae sedis</taxon>
        <taxon>Coccomyxaceae</taxon>
        <taxon>Coccomyxa</taxon>
    </lineage>
</organism>
<keyword evidence="3" id="KW-1185">Reference proteome</keyword>
<comment type="caution">
    <text evidence="2">The sequence shown here is derived from an EMBL/GenBank/DDBJ whole genome shotgun (WGS) entry which is preliminary data.</text>
</comment>
<protein>
    <submittedName>
        <fullName evidence="2">Uncharacterized protein</fullName>
    </submittedName>
</protein>
<sequence>MTAVVVGHRATIPGPFVGPFSGDHDCMVDRLIEACAAAKQGNHSSGLRTRDLVPVASAWLEEPIKSVQKREVTPNKERNKKKTKKARAGSPPVGGHIRTAPQCPDIAVKKALSVSAPKQWAGPGYVISPKPEALPLPPASLLRKALTVA</sequence>
<feature type="compositionally biased region" description="Basic and acidic residues" evidence="1">
    <location>
        <begin position="64"/>
        <end position="77"/>
    </location>
</feature>
<name>A0ABR2YN32_9CHLO</name>